<proteinExistence type="predicted"/>
<reference evidence="2 3" key="1">
    <citation type="submission" date="2023-01" db="EMBL/GenBank/DDBJ databases">
        <title>Genomes from the Australian National Cyanobacteria Reference Collection.</title>
        <authorList>
            <person name="Willis A."/>
            <person name="Lee E.M.F."/>
        </authorList>
    </citation>
    <scope>NUCLEOTIDE SEQUENCE [LARGE SCALE GENOMIC DNA]</scope>
    <source>
        <strain evidence="2 3">CS-1226</strain>
    </source>
</reference>
<evidence type="ECO:0000259" key="1">
    <source>
        <dbReference type="Pfam" id="PF13358"/>
    </source>
</evidence>
<comment type="caution">
    <text evidence="2">The sequence shown here is derived from an EMBL/GenBank/DDBJ whole genome shotgun (WGS) entry which is preliminary data.</text>
</comment>
<dbReference type="InterPro" id="IPR038717">
    <property type="entry name" value="Tc1-like_DDE_dom"/>
</dbReference>
<dbReference type="RefSeq" id="WP_271795732.1">
    <property type="nucleotide sequence ID" value="NZ_JAQMUC010000045.1"/>
</dbReference>
<keyword evidence="3" id="KW-1185">Reference proteome</keyword>
<feature type="domain" description="Tc1-like transposase DDE" evidence="1">
    <location>
        <begin position="148"/>
        <end position="208"/>
    </location>
</feature>
<protein>
    <recommendedName>
        <fullName evidence="1">Tc1-like transposase DDE domain-containing protein</fullName>
    </recommendedName>
</protein>
<gene>
    <name evidence="2" type="ORF">PN451_08340</name>
</gene>
<sequence>MPTPYSIDLRSRVIMVWVAKEGSQRHLAERFKVSLSFIRDLLRRYRETGQIEPKQCGGYEKPIIEEEYLNMIKSWLDEKNDLLLSEVCDRFRERTGINVSIPTRHRALKKLGLRHKKSLNASEQDTPRVQELRHDYRRWLDTIDIRNLVFVDESGINLGMSRLFARSQDGERAIGRVPGNKGKNISLIGALNMDGILAAMTVPGSTNTVAENR</sequence>
<dbReference type="Gene3D" id="1.10.10.10">
    <property type="entry name" value="Winged helix-like DNA-binding domain superfamily/Winged helix DNA-binding domain"/>
    <property type="match status" value="1"/>
</dbReference>
<accession>A0ABT5AEX6</accession>
<evidence type="ECO:0000313" key="3">
    <source>
        <dbReference type="Proteomes" id="UP001211249"/>
    </source>
</evidence>
<dbReference type="EMBL" id="JAQMUC010000045">
    <property type="protein sequence ID" value="MDB9535846.1"/>
    <property type="molecule type" value="Genomic_DNA"/>
</dbReference>
<dbReference type="Proteomes" id="UP001211249">
    <property type="component" value="Unassembled WGS sequence"/>
</dbReference>
<dbReference type="Pfam" id="PF13358">
    <property type="entry name" value="DDE_3"/>
    <property type="match status" value="1"/>
</dbReference>
<organism evidence="2 3">
    <name type="scientific">Dolichospermum planctonicum CS-1226</name>
    <dbReference type="NCBI Taxonomy" id="3021751"/>
    <lineage>
        <taxon>Bacteria</taxon>
        <taxon>Bacillati</taxon>
        <taxon>Cyanobacteriota</taxon>
        <taxon>Cyanophyceae</taxon>
        <taxon>Nostocales</taxon>
        <taxon>Aphanizomenonaceae</taxon>
        <taxon>Dolichospermum</taxon>
        <taxon>Dolichospermum planctonicum</taxon>
    </lineage>
</organism>
<dbReference type="PANTHER" id="PTHR46564">
    <property type="entry name" value="TRANSPOSASE"/>
    <property type="match status" value="1"/>
</dbReference>
<dbReference type="InterPro" id="IPR009057">
    <property type="entry name" value="Homeodomain-like_sf"/>
</dbReference>
<dbReference type="InterPro" id="IPR036388">
    <property type="entry name" value="WH-like_DNA-bd_sf"/>
</dbReference>
<name>A0ABT5AEX6_9CYAN</name>
<dbReference type="SUPFAM" id="SSF46689">
    <property type="entry name" value="Homeodomain-like"/>
    <property type="match status" value="1"/>
</dbReference>
<dbReference type="PANTHER" id="PTHR46564:SF1">
    <property type="entry name" value="TRANSPOSASE"/>
    <property type="match status" value="1"/>
</dbReference>
<evidence type="ECO:0000313" key="2">
    <source>
        <dbReference type="EMBL" id="MDB9535846.1"/>
    </source>
</evidence>